<feature type="region of interest" description="Disordered" evidence="1">
    <location>
        <begin position="42"/>
        <end position="79"/>
    </location>
</feature>
<reference evidence="2 3" key="1">
    <citation type="submission" date="2021-01" db="EMBL/GenBank/DDBJ databases">
        <title>Whole genome shotgun sequence of Planobispora siamensis NBRC 107568.</title>
        <authorList>
            <person name="Komaki H."/>
            <person name="Tamura T."/>
        </authorList>
    </citation>
    <scope>NUCLEOTIDE SEQUENCE [LARGE SCALE GENOMIC DNA]</scope>
    <source>
        <strain evidence="2 3">NBRC 107568</strain>
    </source>
</reference>
<sequence length="79" mass="8776">MARGDVERRLERLEKLVSRRNVKSPGRVFAAGIREFMETRDVRSADRPLDETGTAAEPPDEEAVTTPLPAIARPEETTG</sequence>
<organism evidence="2 3">
    <name type="scientific">Planobispora siamensis</name>
    <dbReference type="NCBI Taxonomy" id="936338"/>
    <lineage>
        <taxon>Bacteria</taxon>
        <taxon>Bacillati</taxon>
        <taxon>Actinomycetota</taxon>
        <taxon>Actinomycetes</taxon>
        <taxon>Streptosporangiales</taxon>
        <taxon>Streptosporangiaceae</taxon>
        <taxon>Planobispora</taxon>
    </lineage>
</organism>
<gene>
    <name evidence="2" type="ORF">Psi01_73260</name>
</gene>
<dbReference type="RefSeq" id="WP_204068726.1">
    <property type="nucleotide sequence ID" value="NZ_BOOJ01000069.1"/>
</dbReference>
<dbReference type="Proteomes" id="UP000619788">
    <property type="component" value="Unassembled WGS sequence"/>
</dbReference>
<proteinExistence type="predicted"/>
<dbReference type="AlphaFoldDB" id="A0A8J3SQ38"/>
<dbReference type="EMBL" id="BOOJ01000069">
    <property type="protein sequence ID" value="GIH96696.1"/>
    <property type="molecule type" value="Genomic_DNA"/>
</dbReference>
<accession>A0A8J3SQ38</accession>
<evidence type="ECO:0000256" key="1">
    <source>
        <dbReference type="SAM" id="MobiDB-lite"/>
    </source>
</evidence>
<evidence type="ECO:0000313" key="3">
    <source>
        <dbReference type="Proteomes" id="UP000619788"/>
    </source>
</evidence>
<name>A0A8J3SQ38_9ACTN</name>
<keyword evidence="3" id="KW-1185">Reference proteome</keyword>
<protein>
    <submittedName>
        <fullName evidence="2">Uncharacterized protein</fullName>
    </submittedName>
</protein>
<comment type="caution">
    <text evidence="2">The sequence shown here is derived from an EMBL/GenBank/DDBJ whole genome shotgun (WGS) entry which is preliminary data.</text>
</comment>
<evidence type="ECO:0000313" key="2">
    <source>
        <dbReference type="EMBL" id="GIH96696.1"/>
    </source>
</evidence>